<organism evidence="1 2">
    <name type="scientific">Azorhizophilus paspali</name>
    <name type="common">Azotobacter paspali</name>
    <dbReference type="NCBI Taxonomy" id="69963"/>
    <lineage>
        <taxon>Bacteria</taxon>
        <taxon>Pseudomonadati</taxon>
        <taxon>Pseudomonadota</taxon>
        <taxon>Gammaproteobacteria</taxon>
        <taxon>Pseudomonadales</taxon>
        <taxon>Pseudomonadaceae</taxon>
        <taxon>Azorhizophilus</taxon>
    </lineage>
</organism>
<dbReference type="RefSeq" id="WP_376942837.1">
    <property type="nucleotide sequence ID" value="NZ_CP171449.1"/>
</dbReference>
<sequence>MTPSLSWLIGGHFFHRALFSFSSMVVVDTLPCSESVRVLAGGEAQQFFALGATSGLSWLLGMPMAFASCHFAGFISRPSYISICVLVP</sequence>
<evidence type="ECO:0000313" key="2">
    <source>
        <dbReference type="Proteomes" id="UP001589891"/>
    </source>
</evidence>
<evidence type="ECO:0000313" key="1">
    <source>
        <dbReference type="EMBL" id="MFC0708660.1"/>
    </source>
</evidence>
<accession>A0ABV6SJZ2</accession>
<proteinExistence type="predicted"/>
<gene>
    <name evidence="1" type="ORF">ACFFGX_03315</name>
</gene>
<keyword evidence="2" id="KW-1185">Reference proteome</keyword>
<dbReference type="Proteomes" id="UP001589891">
    <property type="component" value="Unassembled WGS sequence"/>
</dbReference>
<comment type="caution">
    <text evidence="1">The sequence shown here is derived from an EMBL/GenBank/DDBJ whole genome shotgun (WGS) entry which is preliminary data.</text>
</comment>
<protein>
    <submittedName>
        <fullName evidence="1">Uncharacterized protein</fullName>
    </submittedName>
</protein>
<name>A0ABV6SJZ2_AZOPA</name>
<dbReference type="EMBL" id="JBHLSS010000024">
    <property type="protein sequence ID" value="MFC0708660.1"/>
    <property type="molecule type" value="Genomic_DNA"/>
</dbReference>
<reference evidence="1 2" key="1">
    <citation type="submission" date="2024-09" db="EMBL/GenBank/DDBJ databases">
        <authorList>
            <person name="Sun Q."/>
            <person name="Mori K."/>
        </authorList>
    </citation>
    <scope>NUCLEOTIDE SEQUENCE [LARGE SCALE GENOMIC DNA]</scope>
    <source>
        <strain evidence="1 2">NCAIM B.01794</strain>
    </source>
</reference>